<comment type="caution">
    <text evidence="2">The sequence shown here is derived from an EMBL/GenBank/DDBJ whole genome shotgun (WGS) entry which is preliminary data.</text>
</comment>
<name>A0A2U1KW97_ARTAN</name>
<reference evidence="2 3" key="1">
    <citation type="journal article" date="2018" name="Mol. Plant">
        <title>The genome of Artemisia annua provides insight into the evolution of Asteraceae family and artemisinin biosynthesis.</title>
        <authorList>
            <person name="Shen Q."/>
            <person name="Zhang L."/>
            <person name="Liao Z."/>
            <person name="Wang S."/>
            <person name="Yan T."/>
            <person name="Shi P."/>
            <person name="Liu M."/>
            <person name="Fu X."/>
            <person name="Pan Q."/>
            <person name="Wang Y."/>
            <person name="Lv Z."/>
            <person name="Lu X."/>
            <person name="Zhang F."/>
            <person name="Jiang W."/>
            <person name="Ma Y."/>
            <person name="Chen M."/>
            <person name="Hao X."/>
            <person name="Li L."/>
            <person name="Tang Y."/>
            <person name="Lv G."/>
            <person name="Zhou Y."/>
            <person name="Sun X."/>
            <person name="Brodelius P.E."/>
            <person name="Rose J.K.C."/>
            <person name="Tang K."/>
        </authorList>
    </citation>
    <scope>NUCLEOTIDE SEQUENCE [LARGE SCALE GENOMIC DNA]</scope>
    <source>
        <strain evidence="3">cv. Huhao1</strain>
        <tissue evidence="2">Leaf</tissue>
    </source>
</reference>
<accession>A0A2U1KW97</accession>
<dbReference type="Proteomes" id="UP000245207">
    <property type="component" value="Unassembled WGS sequence"/>
</dbReference>
<proteinExistence type="predicted"/>
<gene>
    <name evidence="2" type="ORF">CTI12_AA557200</name>
</gene>
<dbReference type="EMBL" id="PKPP01013362">
    <property type="protein sequence ID" value="PWA41039.1"/>
    <property type="molecule type" value="Genomic_DNA"/>
</dbReference>
<dbReference type="AlphaFoldDB" id="A0A2U1KW97"/>
<evidence type="ECO:0000313" key="2">
    <source>
        <dbReference type="EMBL" id="PWA41039.1"/>
    </source>
</evidence>
<protein>
    <submittedName>
        <fullName evidence="2">Uncharacterized protein</fullName>
    </submittedName>
</protein>
<sequence>MSSGAPDIPARANMSNSGEDQPLVYQNRPQSLSSIAQARLVRSGDPGLVTADDHRVNRAPSEDQSHVYQSRPQSISSMAQDRIVRSDVTGDPGGQSVEGAPGFEAMGAPKNASLIDESGANTSDNTAAALSLSQIRPAVHSQENDQASTMNNKVNFAGKSLAGRTGKNVNIVIEYA</sequence>
<feature type="compositionally biased region" description="Basic and acidic residues" evidence="1">
    <location>
        <begin position="51"/>
        <end position="65"/>
    </location>
</feature>
<evidence type="ECO:0000256" key="1">
    <source>
        <dbReference type="SAM" id="MobiDB-lite"/>
    </source>
</evidence>
<evidence type="ECO:0000313" key="3">
    <source>
        <dbReference type="Proteomes" id="UP000245207"/>
    </source>
</evidence>
<feature type="compositionally biased region" description="Polar residues" evidence="1">
    <location>
        <begin position="66"/>
        <end position="79"/>
    </location>
</feature>
<keyword evidence="3" id="KW-1185">Reference proteome</keyword>
<feature type="region of interest" description="Disordered" evidence="1">
    <location>
        <begin position="43"/>
        <end position="81"/>
    </location>
</feature>
<feature type="region of interest" description="Disordered" evidence="1">
    <location>
        <begin position="1"/>
        <end position="31"/>
    </location>
</feature>
<organism evidence="2 3">
    <name type="scientific">Artemisia annua</name>
    <name type="common">Sweet wormwood</name>
    <dbReference type="NCBI Taxonomy" id="35608"/>
    <lineage>
        <taxon>Eukaryota</taxon>
        <taxon>Viridiplantae</taxon>
        <taxon>Streptophyta</taxon>
        <taxon>Embryophyta</taxon>
        <taxon>Tracheophyta</taxon>
        <taxon>Spermatophyta</taxon>
        <taxon>Magnoliopsida</taxon>
        <taxon>eudicotyledons</taxon>
        <taxon>Gunneridae</taxon>
        <taxon>Pentapetalae</taxon>
        <taxon>asterids</taxon>
        <taxon>campanulids</taxon>
        <taxon>Asterales</taxon>
        <taxon>Asteraceae</taxon>
        <taxon>Asteroideae</taxon>
        <taxon>Anthemideae</taxon>
        <taxon>Artemisiinae</taxon>
        <taxon>Artemisia</taxon>
    </lineage>
</organism>